<dbReference type="AlphaFoldDB" id="A0A2K8NYA3"/>
<feature type="transmembrane region" description="Helical" evidence="1">
    <location>
        <begin position="24"/>
        <end position="46"/>
    </location>
</feature>
<name>A0A2K8NYA3_9MOLU</name>
<dbReference type="Proteomes" id="UP000232230">
    <property type="component" value="Chromosome"/>
</dbReference>
<organism evidence="2 3">
    <name type="scientific">Williamsoniiplasma somnilux</name>
    <dbReference type="NCBI Taxonomy" id="215578"/>
    <lineage>
        <taxon>Bacteria</taxon>
        <taxon>Bacillati</taxon>
        <taxon>Mycoplasmatota</taxon>
        <taxon>Mollicutes</taxon>
        <taxon>Entomoplasmatales</taxon>
        <taxon>Williamsoniiplasma</taxon>
    </lineage>
</organism>
<evidence type="ECO:0000313" key="2">
    <source>
        <dbReference type="EMBL" id="ATZ18812.1"/>
    </source>
</evidence>
<dbReference type="NCBIfam" id="TIGR04561">
    <property type="entry name" value="membra_charge"/>
    <property type="match status" value="1"/>
</dbReference>
<reference evidence="2 3" key="1">
    <citation type="submission" date="2017-11" db="EMBL/GenBank/DDBJ databases">
        <title>Genome sequence of Entomoplasma somnilux PYAN-1 (ATCC 49194).</title>
        <authorList>
            <person name="Lo W.-S."/>
            <person name="Gasparich G.E."/>
            <person name="Kuo C.-H."/>
        </authorList>
    </citation>
    <scope>NUCLEOTIDE SEQUENCE [LARGE SCALE GENOMIC DNA]</scope>
    <source>
        <strain evidence="2 3">PYAN-1</strain>
    </source>
</reference>
<evidence type="ECO:0000313" key="3">
    <source>
        <dbReference type="Proteomes" id="UP000232230"/>
    </source>
</evidence>
<keyword evidence="3" id="KW-1185">Reference proteome</keyword>
<dbReference type="KEGG" id="esx:ESOMN_v1c04300"/>
<evidence type="ECO:0000256" key="1">
    <source>
        <dbReference type="SAM" id="Phobius"/>
    </source>
</evidence>
<protein>
    <submittedName>
        <fullName evidence="2">Uncharacterized protein</fullName>
    </submittedName>
</protein>
<proteinExistence type="predicted"/>
<sequence length="90" mass="10381">MVGLILNTFLVDLIIFGVTIRLEIILYIFIGAAGLALIIYLLNLLFRKNKFKENNIKSEDIKKIKELEKRKMDIDNEISSIVKSRKEGIN</sequence>
<keyword evidence="1" id="KW-0812">Transmembrane</keyword>
<accession>A0A2K8NYA3</accession>
<keyword evidence="1" id="KW-1133">Transmembrane helix</keyword>
<gene>
    <name evidence="2" type="ORF">ESOMN_v1c04300</name>
</gene>
<keyword evidence="1" id="KW-0472">Membrane</keyword>
<dbReference type="InterPro" id="IPR030825">
    <property type="entry name" value="Integral_membrane"/>
</dbReference>
<dbReference type="EMBL" id="CP024965">
    <property type="protein sequence ID" value="ATZ18812.1"/>
    <property type="molecule type" value="Genomic_DNA"/>
</dbReference>